<accession>A0A229UVY7</accession>
<dbReference type="Proteomes" id="UP000215509">
    <property type="component" value="Unassembled WGS sequence"/>
</dbReference>
<comment type="caution">
    <text evidence="3">The sequence shown here is derived from an EMBL/GenBank/DDBJ whole genome shotgun (WGS) entry which is preliminary data.</text>
</comment>
<dbReference type="AlphaFoldDB" id="A0A229UVY7"/>
<dbReference type="RefSeq" id="WP_094013770.1">
    <property type="nucleotide sequence ID" value="NZ_NMQW01000005.1"/>
</dbReference>
<dbReference type="EMBL" id="NMQW01000005">
    <property type="protein sequence ID" value="OXM87473.1"/>
    <property type="molecule type" value="Genomic_DNA"/>
</dbReference>
<evidence type="ECO:0008006" key="5">
    <source>
        <dbReference type="Google" id="ProtNLM"/>
    </source>
</evidence>
<feature type="domain" description="DUF2264" evidence="1">
    <location>
        <begin position="15"/>
        <end position="356"/>
    </location>
</feature>
<gene>
    <name evidence="3" type="ORF">CF651_05075</name>
</gene>
<dbReference type="PANTHER" id="PTHR35339">
    <property type="entry name" value="LINALOOL DEHYDRATASE_ISOMERASE DOMAIN-CONTAINING PROTEIN"/>
    <property type="match status" value="1"/>
</dbReference>
<dbReference type="Pfam" id="PF20938">
    <property type="entry name" value="DUF2264_C"/>
    <property type="match status" value="1"/>
</dbReference>
<dbReference type="InterPro" id="IPR049237">
    <property type="entry name" value="DUF2264_C"/>
</dbReference>
<dbReference type="Pfam" id="PF10022">
    <property type="entry name" value="DUF2264"/>
    <property type="match status" value="1"/>
</dbReference>
<dbReference type="PIRSF" id="PIRSF014753">
    <property type="entry name" value="UCP014753"/>
    <property type="match status" value="1"/>
</dbReference>
<evidence type="ECO:0000313" key="4">
    <source>
        <dbReference type="Proteomes" id="UP000215509"/>
    </source>
</evidence>
<organism evidence="3 4">
    <name type="scientific">Paenibacillus rigui</name>
    <dbReference type="NCBI Taxonomy" id="554312"/>
    <lineage>
        <taxon>Bacteria</taxon>
        <taxon>Bacillati</taxon>
        <taxon>Bacillota</taxon>
        <taxon>Bacilli</taxon>
        <taxon>Bacillales</taxon>
        <taxon>Paenibacillaceae</taxon>
        <taxon>Paenibacillus</taxon>
    </lineage>
</organism>
<evidence type="ECO:0000259" key="2">
    <source>
        <dbReference type="Pfam" id="PF20938"/>
    </source>
</evidence>
<dbReference type="InterPro" id="IPR049349">
    <property type="entry name" value="DUF2264_N"/>
</dbReference>
<dbReference type="PANTHER" id="PTHR35339:SF4">
    <property type="entry name" value="LINALOOL DEHYDRATASE_ISOMERASE DOMAIN-CONTAINING PROTEIN"/>
    <property type="match status" value="1"/>
</dbReference>
<reference evidence="3 4" key="1">
    <citation type="submission" date="2017-07" db="EMBL/GenBank/DDBJ databases">
        <title>Genome sequencing and assembly of Paenibacillus rigui.</title>
        <authorList>
            <person name="Mayilraj S."/>
        </authorList>
    </citation>
    <scope>NUCLEOTIDE SEQUENCE [LARGE SCALE GENOMIC DNA]</scope>
    <source>
        <strain evidence="3 4">JCM 16352</strain>
    </source>
</reference>
<feature type="domain" description="DUF2264" evidence="2">
    <location>
        <begin position="365"/>
        <end position="595"/>
    </location>
</feature>
<sequence length="622" mass="70520">MNQWNLPVTHNLLQTKQELLLAFQQLSEPLLPYYSEGRAHLYVGWTGASYPDKTAGMEGFSRVLWGLIPALAGGGSSDLWPLYVQGIRNGTNPEHDEYWGEVIDYDQKAVEMAAFGFALALLSDKLKEELTEAEFQRLFAWLNQITSRKLWDCNWLFFRVMVQMGFKKAGLPYDREATEQTLDEIERFYLADGWYADGINGHSDYYVPFALHYYGLLYAKLMETEDPHRSSLYKERAASFAGSFIHWFAEDGSALPYGRSLAYRFSQSAFWSALVYAGVEPFPPGVMKGLILRNLRWWFQQPIFQADGTLTIGYAYPNLIMAENYNAPGSPYWAMKTFLPLALPDEHPFWQAEELPLPQLDKLNIQRPAHLVLCRDEASAHVLAFNTGHASSNEHTHTSAKYEKFVYSTLFGFSVPRAEWGLAQGAFDSMLALSEGDNLYRVKRRCEETSIDENGCLYTCWKPWHDVEVRTWLLPGTPWHVRIHHIQSHRRLQAADGGFALGVDQGRAGTGELHMEQADEALRVSNLLGSSGIRLLYGAGRIESIQPHSNTNLMHPRTVIPTVTTQFEPGSHWLVTAVYGEPAGEGSTEQNRWNDCPQLRKDGEELVITAGLTDEPAFRIKL</sequence>
<dbReference type="InterPro" id="IPR016624">
    <property type="entry name" value="UCP014753"/>
</dbReference>
<evidence type="ECO:0000259" key="1">
    <source>
        <dbReference type="Pfam" id="PF10022"/>
    </source>
</evidence>
<name>A0A229UVY7_9BACL</name>
<protein>
    <recommendedName>
        <fullName evidence="5">DUF2264 domain-containing protein</fullName>
    </recommendedName>
</protein>
<evidence type="ECO:0000313" key="3">
    <source>
        <dbReference type="EMBL" id="OXM87473.1"/>
    </source>
</evidence>
<dbReference type="OrthoDB" id="9813465at2"/>
<keyword evidence="4" id="KW-1185">Reference proteome</keyword>
<proteinExistence type="predicted"/>